<evidence type="ECO:0000313" key="3">
    <source>
        <dbReference type="Proteomes" id="UP001140513"/>
    </source>
</evidence>
<comment type="caution">
    <text evidence="2">The sequence shown here is derived from an EMBL/GenBank/DDBJ whole genome shotgun (WGS) entry which is preliminary data.</text>
</comment>
<gene>
    <name evidence="2" type="ORF">N0V89_010368</name>
</gene>
<keyword evidence="1" id="KW-0472">Membrane</keyword>
<accession>A0A9W8XCM6</accession>
<feature type="transmembrane region" description="Helical" evidence="1">
    <location>
        <begin position="22"/>
        <end position="42"/>
    </location>
</feature>
<protein>
    <submittedName>
        <fullName evidence="2">Uncharacterized protein</fullName>
    </submittedName>
</protein>
<reference evidence="2" key="1">
    <citation type="submission" date="2022-10" db="EMBL/GenBank/DDBJ databases">
        <title>Tapping the CABI collections for fungal endophytes: first genome assemblies for Collariella, Neodidymelliopsis, Ascochyta clinopodiicola, Didymella pomorum, Didymosphaeria variabile, Neocosmospora piperis and Neocucurbitaria cava.</title>
        <authorList>
            <person name="Hill R."/>
        </authorList>
    </citation>
    <scope>NUCLEOTIDE SEQUENCE</scope>
    <source>
        <strain evidence="2">IMI 356815</strain>
    </source>
</reference>
<keyword evidence="1" id="KW-1133">Transmembrane helix</keyword>
<sequence>MHENPSWIIVSKKATADIGYEALIPAVVLTALALLTIILRWYSRAKLSGVYGVEDVIVTLALIFSMAFTGIVGGEFSIDLNSTHDEVKASLFTTIMKARFHAPSPSTSPNDH</sequence>
<name>A0A9W8XCM6_9PLEO</name>
<dbReference type="EMBL" id="JAPEUX010000008">
    <property type="protein sequence ID" value="KAJ4346439.1"/>
    <property type="molecule type" value="Genomic_DNA"/>
</dbReference>
<proteinExistence type="predicted"/>
<keyword evidence="3" id="KW-1185">Reference proteome</keyword>
<keyword evidence="1" id="KW-0812">Transmembrane</keyword>
<dbReference type="OrthoDB" id="444631at2759"/>
<organism evidence="2 3">
    <name type="scientific">Didymosphaeria variabile</name>
    <dbReference type="NCBI Taxonomy" id="1932322"/>
    <lineage>
        <taxon>Eukaryota</taxon>
        <taxon>Fungi</taxon>
        <taxon>Dikarya</taxon>
        <taxon>Ascomycota</taxon>
        <taxon>Pezizomycotina</taxon>
        <taxon>Dothideomycetes</taxon>
        <taxon>Pleosporomycetidae</taxon>
        <taxon>Pleosporales</taxon>
        <taxon>Massarineae</taxon>
        <taxon>Didymosphaeriaceae</taxon>
        <taxon>Didymosphaeria</taxon>
    </lineage>
</organism>
<evidence type="ECO:0000313" key="2">
    <source>
        <dbReference type="EMBL" id="KAJ4346439.1"/>
    </source>
</evidence>
<evidence type="ECO:0000256" key="1">
    <source>
        <dbReference type="SAM" id="Phobius"/>
    </source>
</evidence>
<dbReference type="GeneID" id="80913898"/>
<feature type="transmembrane region" description="Helical" evidence="1">
    <location>
        <begin position="49"/>
        <end position="72"/>
    </location>
</feature>
<dbReference type="Proteomes" id="UP001140513">
    <property type="component" value="Unassembled WGS sequence"/>
</dbReference>
<dbReference type="RefSeq" id="XP_056066239.1">
    <property type="nucleotide sequence ID" value="XM_056219112.1"/>
</dbReference>
<dbReference type="AlphaFoldDB" id="A0A9W8XCM6"/>